<proteinExistence type="predicted"/>
<dbReference type="Proteomes" id="UP000264353">
    <property type="component" value="Chromosome A7"/>
</dbReference>
<protein>
    <submittedName>
        <fullName evidence="1">Uncharacterized protein</fullName>
    </submittedName>
</protein>
<accession>A0A397YQ91</accession>
<organism evidence="1 2">
    <name type="scientific">Brassica campestris</name>
    <name type="common">Field mustard</name>
    <dbReference type="NCBI Taxonomy" id="3711"/>
    <lineage>
        <taxon>Eukaryota</taxon>
        <taxon>Viridiplantae</taxon>
        <taxon>Streptophyta</taxon>
        <taxon>Embryophyta</taxon>
        <taxon>Tracheophyta</taxon>
        <taxon>Spermatophyta</taxon>
        <taxon>Magnoliopsida</taxon>
        <taxon>eudicotyledons</taxon>
        <taxon>Gunneridae</taxon>
        <taxon>Pentapetalae</taxon>
        <taxon>rosids</taxon>
        <taxon>malvids</taxon>
        <taxon>Brassicales</taxon>
        <taxon>Brassicaceae</taxon>
        <taxon>Brassiceae</taxon>
        <taxon>Brassica</taxon>
    </lineage>
</organism>
<dbReference type="EMBL" id="CM010634">
    <property type="protein sequence ID" value="RID53210.1"/>
    <property type="molecule type" value="Genomic_DNA"/>
</dbReference>
<evidence type="ECO:0000313" key="1">
    <source>
        <dbReference type="EMBL" id="RID53210.1"/>
    </source>
</evidence>
<gene>
    <name evidence="1" type="ORF">BRARA_G00626</name>
</gene>
<reference evidence="1 2" key="1">
    <citation type="submission" date="2018-06" db="EMBL/GenBank/DDBJ databases">
        <title>WGS assembly of Brassica rapa FPsc.</title>
        <authorList>
            <person name="Bowman J."/>
            <person name="Kohchi T."/>
            <person name="Yamato K."/>
            <person name="Jenkins J."/>
            <person name="Shu S."/>
            <person name="Ishizaki K."/>
            <person name="Yamaoka S."/>
            <person name="Nishihama R."/>
            <person name="Nakamura Y."/>
            <person name="Berger F."/>
            <person name="Adam C."/>
            <person name="Aki S."/>
            <person name="Althoff F."/>
            <person name="Araki T."/>
            <person name="Arteaga-Vazquez M."/>
            <person name="Balasubrmanian S."/>
            <person name="Bauer D."/>
            <person name="Boehm C."/>
            <person name="Briginshaw L."/>
            <person name="Caballero-Perez J."/>
            <person name="Catarino B."/>
            <person name="Chen F."/>
            <person name="Chiyoda S."/>
            <person name="Chovatia M."/>
            <person name="Davies K."/>
            <person name="Delmans M."/>
            <person name="Demura T."/>
            <person name="Dierschke T."/>
            <person name="Dolan L."/>
            <person name="Dorantes-Acosta A."/>
            <person name="Eklund D."/>
            <person name="Florent S."/>
            <person name="Flores-Sandoval E."/>
            <person name="Fujiyama A."/>
            <person name="Fukuzawa H."/>
            <person name="Galik B."/>
            <person name="Grimanelli D."/>
            <person name="Grimwood J."/>
            <person name="Grossniklaus U."/>
            <person name="Hamada T."/>
            <person name="Haseloff J."/>
            <person name="Hetherington A."/>
            <person name="Higo A."/>
            <person name="Hirakawa Y."/>
            <person name="Hundley H."/>
            <person name="Ikeda Y."/>
            <person name="Inoue K."/>
            <person name="Inoue S."/>
            <person name="Ishida S."/>
            <person name="Jia Q."/>
            <person name="Kakita M."/>
            <person name="Kanazawa T."/>
            <person name="Kawai Y."/>
            <person name="Kawashima T."/>
            <person name="Kennedy M."/>
            <person name="Kinose K."/>
            <person name="Kinoshita T."/>
            <person name="Kohara Y."/>
            <person name="Koide E."/>
            <person name="Komatsu K."/>
            <person name="Kopischke S."/>
            <person name="Kubo M."/>
            <person name="Kyozuka J."/>
            <person name="Lagercrantz U."/>
            <person name="Lin S."/>
            <person name="Lindquist E."/>
            <person name="Lipzen A."/>
            <person name="Lu C."/>
            <person name="Luna E."/>
            <person name="Martienssen R."/>
            <person name="Minamino N."/>
            <person name="Mizutani M."/>
            <person name="Mizutani M."/>
            <person name="Mochizuki N."/>
            <person name="Monte I."/>
            <person name="Mosher R."/>
            <person name="Nagasaki H."/>
            <person name="Nakagami H."/>
            <person name="Naramoto S."/>
            <person name="Nishitani K."/>
            <person name="Ohtani M."/>
            <person name="Okamoto T."/>
            <person name="Okumura M."/>
            <person name="Phillips J."/>
            <person name="Pollak B."/>
            <person name="Reinders A."/>
            <person name="Roevekamp M."/>
            <person name="Sano R."/>
            <person name="Sawa S."/>
            <person name="Schmid M."/>
            <person name="Shirakawa M."/>
            <person name="Solano R."/>
            <person name="Spunde A."/>
            <person name="Suetsugu N."/>
            <person name="Sugano S."/>
            <person name="Sugiyama A."/>
            <person name="Sun R."/>
            <person name="Suzuki Y."/>
            <person name="Takenaka M."/>
            <person name="Takezawa D."/>
            <person name="Tomogane H."/>
            <person name="Tsuzuki M."/>
            <person name="Ueda T."/>
            <person name="Umeda M."/>
            <person name="Ward J."/>
            <person name="Watanabe Y."/>
            <person name="Yazaki K."/>
            <person name="Yokoyama R."/>
            <person name="Yoshitake Y."/>
            <person name="Yotsui I."/>
            <person name="Zachgo S."/>
            <person name="Schmutz J."/>
        </authorList>
    </citation>
    <scope>NUCLEOTIDE SEQUENCE [LARGE SCALE GENOMIC DNA]</scope>
    <source>
        <strain evidence="2">cv. B-3</strain>
    </source>
</reference>
<sequence length="87" mass="10330">MKNMKELVTLQNSVMLDEGNFGHWKFRMRHTIRGIDKDAWMTVEQGWAAHMMLMEDKKNMHLNQRRGRLALISLLSKFNSKVSKQRV</sequence>
<dbReference type="AlphaFoldDB" id="A0A397YQ91"/>
<evidence type="ECO:0000313" key="2">
    <source>
        <dbReference type="Proteomes" id="UP000264353"/>
    </source>
</evidence>
<name>A0A397YQ91_BRACM</name>